<dbReference type="InterPro" id="IPR032466">
    <property type="entry name" value="Metal_Hydrolase"/>
</dbReference>
<dbReference type="PROSITE" id="PS01090">
    <property type="entry name" value="TATD_2"/>
    <property type="match status" value="1"/>
</dbReference>
<dbReference type="PANTHER" id="PTHR46124:SF2">
    <property type="entry name" value="D-AMINOACYL-TRNA DEACYLASE"/>
    <property type="match status" value="1"/>
</dbReference>
<organism evidence="3">
    <name type="scientific">marine sediment metagenome</name>
    <dbReference type="NCBI Taxonomy" id="412755"/>
    <lineage>
        <taxon>unclassified sequences</taxon>
        <taxon>metagenomes</taxon>
        <taxon>ecological metagenomes</taxon>
    </lineage>
</organism>
<keyword evidence="1" id="KW-0479">Metal-binding</keyword>
<comment type="caution">
    <text evidence="3">The sequence shown here is derived from an EMBL/GenBank/DDBJ whole genome shotgun (WGS) entry which is preliminary data.</text>
</comment>
<name>X1FFN6_9ZZZZ</name>
<feature type="non-terminal residue" evidence="3">
    <location>
        <position position="1"/>
    </location>
</feature>
<dbReference type="InterPro" id="IPR018228">
    <property type="entry name" value="DNase_TatD-rel_CS"/>
</dbReference>
<dbReference type="Gene3D" id="3.20.20.140">
    <property type="entry name" value="Metal-dependent hydrolases"/>
    <property type="match status" value="1"/>
</dbReference>
<dbReference type="GO" id="GO:0005829">
    <property type="term" value="C:cytosol"/>
    <property type="evidence" value="ECO:0007669"/>
    <property type="project" value="TreeGrafter"/>
</dbReference>
<dbReference type="GO" id="GO:0004536">
    <property type="term" value="F:DNA nuclease activity"/>
    <property type="evidence" value="ECO:0007669"/>
    <property type="project" value="InterPro"/>
</dbReference>
<dbReference type="PROSITE" id="PS01091">
    <property type="entry name" value="TATD_3"/>
    <property type="match status" value="1"/>
</dbReference>
<dbReference type="FunFam" id="3.20.20.140:FF:000005">
    <property type="entry name" value="TatD family hydrolase"/>
    <property type="match status" value="1"/>
</dbReference>
<evidence type="ECO:0000313" key="3">
    <source>
        <dbReference type="EMBL" id="GAH28209.1"/>
    </source>
</evidence>
<reference evidence="3" key="1">
    <citation type="journal article" date="2014" name="Front. Microbiol.">
        <title>High frequency of phylogenetically diverse reductive dehalogenase-homologous genes in deep subseafloor sedimentary metagenomes.</title>
        <authorList>
            <person name="Kawai M."/>
            <person name="Futagami T."/>
            <person name="Toyoda A."/>
            <person name="Takaki Y."/>
            <person name="Nishi S."/>
            <person name="Hori S."/>
            <person name="Arai W."/>
            <person name="Tsubouchi T."/>
            <person name="Morono Y."/>
            <person name="Uchiyama I."/>
            <person name="Ito T."/>
            <person name="Fujiyama A."/>
            <person name="Inagaki F."/>
            <person name="Takami H."/>
        </authorList>
    </citation>
    <scope>NUCLEOTIDE SEQUENCE</scope>
    <source>
        <strain evidence="3">Expedition CK06-06</strain>
    </source>
</reference>
<dbReference type="EMBL" id="BARU01005203">
    <property type="protein sequence ID" value="GAH28209.1"/>
    <property type="molecule type" value="Genomic_DNA"/>
</dbReference>
<dbReference type="InterPro" id="IPR015991">
    <property type="entry name" value="TatD/YcfH-like"/>
</dbReference>
<protein>
    <submittedName>
        <fullName evidence="3">Uncharacterized protein</fullName>
    </submittedName>
</protein>
<dbReference type="AlphaFoldDB" id="X1FFN6"/>
<dbReference type="Pfam" id="PF01026">
    <property type="entry name" value="TatD_DNase"/>
    <property type="match status" value="1"/>
</dbReference>
<dbReference type="GO" id="GO:0016788">
    <property type="term" value="F:hydrolase activity, acting on ester bonds"/>
    <property type="evidence" value="ECO:0007669"/>
    <property type="project" value="InterPro"/>
</dbReference>
<dbReference type="SUPFAM" id="SSF51556">
    <property type="entry name" value="Metallo-dependent hydrolases"/>
    <property type="match status" value="1"/>
</dbReference>
<evidence type="ECO:0000256" key="1">
    <source>
        <dbReference type="ARBA" id="ARBA00022723"/>
    </source>
</evidence>
<accession>X1FFN6</accession>
<gene>
    <name evidence="3" type="ORF">S03H2_10076</name>
</gene>
<dbReference type="PANTHER" id="PTHR46124">
    <property type="entry name" value="D-AMINOACYL-TRNA DEACYLASE"/>
    <property type="match status" value="1"/>
</dbReference>
<dbReference type="GO" id="GO:0046872">
    <property type="term" value="F:metal ion binding"/>
    <property type="evidence" value="ECO:0007669"/>
    <property type="project" value="UniProtKB-KW"/>
</dbReference>
<keyword evidence="2" id="KW-0378">Hydrolase</keyword>
<dbReference type="CDD" id="cd01310">
    <property type="entry name" value="TatD_DNAse"/>
    <property type="match status" value="1"/>
</dbReference>
<dbReference type="InterPro" id="IPR001130">
    <property type="entry name" value="TatD-like"/>
</dbReference>
<dbReference type="NCBIfam" id="TIGR00010">
    <property type="entry name" value="YchF/TatD family DNA exonuclease"/>
    <property type="match status" value="1"/>
</dbReference>
<dbReference type="PIRSF" id="PIRSF005902">
    <property type="entry name" value="DNase_TatD"/>
    <property type="match status" value="1"/>
</dbReference>
<evidence type="ECO:0000256" key="2">
    <source>
        <dbReference type="ARBA" id="ARBA00022801"/>
    </source>
</evidence>
<proteinExistence type="predicted"/>
<sequence>ARARDAGVQTVICAAADLHSSKTALSLARRHENVFCTAGIHPHDAKDAGEDYPARIERLARDGRCVAIGETGLDYHYDFSPRPCQQRVFAEQLAVAARVGKPVVVHAREAFDDTLAIVRESEADGSRVLFHSFTGGPDEIRRALDIGATIGFSGIVTFRKAQELRRAAAIVPDDRIVVETDAPYLSPEPVRKMKTNEPANVVHIARCLAQVRNSPPEAFAGQTTANAIRFFSLDLS</sequence>